<name>A0ABD7YS29_9VIBR</name>
<protein>
    <submittedName>
        <fullName evidence="1">Uncharacterized protein</fullName>
    </submittedName>
</protein>
<dbReference type="RefSeq" id="WP_229627666.1">
    <property type="nucleotide sequence ID" value="NZ_CALYLG010000122.1"/>
</dbReference>
<gene>
    <name evidence="1" type="ORF">PYE67_14550</name>
</gene>
<dbReference type="EMBL" id="CP118712">
    <property type="protein sequence ID" value="WGK87340.1"/>
    <property type="molecule type" value="Genomic_DNA"/>
</dbReference>
<sequence length="142" mass="16292">MYELDKELYARAMQLFDDELAGQCANVSDLILKTSADIMDGDVTINVGWVEIGGESYFEPNDDDEVHEVDGQNQFNYHVWLEGENYFIDLTLIATLRDMNDFDDSWIPDHVVCIGIDEREDLGISYHLVDSGDDVLENYRDN</sequence>
<dbReference type="AlphaFoldDB" id="A0ABD7YS29"/>
<reference evidence="1 2" key="1">
    <citation type="submission" date="2022-02" db="EMBL/GenBank/DDBJ databases">
        <title>Emergence and expansion in Europe of a Vibrio aestuarianus clonal complex pathogenic for oysters.</title>
        <authorList>
            <person name="Mesnil A."/>
            <person name="Travers M.-A."/>
        </authorList>
    </citation>
    <scope>NUCLEOTIDE SEQUENCE [LARGE SCALE GENOMIC DNA]</scope>
    <source>
        <strain evidence="1 2">U17</strain>
    </source>
</reference>
<dbReference type="Proteomes" id="UP001241226">
    <property type="component" value="Chromosome 2"/>
</dbReference>
<organism evidence="1 2">
    <name type="scientific">Vibrio aestuarianus</name>
    <dbReference type="NCBI Taxonomy" id="28171"/>
    <lineage>
        <taxon>Bacteria</taxon>
        <taxon>Pseudomonadati</taxon>
        <taxon>Pseudomonadota</taxon>
        <taxon>Gammaproteobacteria</taxon>
        <taxon>Vibrionales</taxon>
        <taxon>Vibrionaceae</taxon>
        <taxon>Vibrio</taxon>
    </lineage>
</organism>
<evidence type="ECO:0000313" key="1">
    <source>
        <dbReference type="EMBL" id="WGK87340.1"/>
    </source>
</evidence>
<accession>A0ABD7YS29</accession>
<proteinExistence type="predicted"/>
<evidence type="ECO:0000313" key="2">
    <source>
        <dbReference type="Proteomes" id="UP001241226"/>
    </source>
</evidence>